<reference evidence="1" key="1">
    <citation type="journal article" date="2015" name="Nature">
        <title>Complex archaea that bridge the gap between prokaryotes and eukaryotes.</title>
        <authorList>
            <person name="Spang A."/>
            <person name="Saw J.H."/>
            <person name="Jorgensen S.L."/>
            <person name="Zaremba-Niedzwiedzka K."/>
            <person name="Martijn J."/>
            <person name="Lind A.E."/>
            <person name="van Eijk R."/>
            <person name="Schleper C."/>
            <person name="Guy L."/>
            <person name="Ettema T.J."/>
        </authorList>
    </citation>
    <scope>NUCLEOTIDE SEQUENCE</scope>
</reference>
<evidence type="ECO:0000313" key="1">
    <source>
        <dbReference type="EMBL" id="KKL08545.1"/>
    </source>
</evidence>
<comment type="caution">
    <text evidence="1">The sequence shown here is derived from an EMBL/GenBank/DDBJ whole genome shotgun (WGS) entry which is preliminary data.</text>
</comment>
<organism evidence="1">
    <name type="scientific">marine sediment metagenome</name>
    <dbReference type="NCBI Taxonomy" id="412755"/>
    <lineage>
        <taxon>unclassified sequences</taxon>
        <taxon>metagenomes</taxon>
        <taxon>ecological metagenomes</taxon>
    </lineage>
</organism>
<gene>
    <name evidence="1" type="ORF">LCGC14_2574830</name>
</gene>
<name>A0A0F9AGK0_9ZZZZ</name>
<accession>A0A0F9AGK0</accession>
<protein>
    <submittedName>
        <fullName evidence="1">Uncharacterized protein</fullName>
    </submittedName>
</protein>
<sequence length="58" mass="6929">MFIAYVGEYETIVTTAKQEKDMLELFFVHHTKRKLMDYTRIAHENPGVWIQAGRMRVK</sequence>
<dbReference type="AlphaFoldDB" id="A0A0F9AGK0"/>
<dbReference type="EMBL" id="LAZR01042838">
    <property type="protein sequence ID" value="KKL08545.1"/>
    <property type="molecule type" value="Genomic_DNA"/>
</dbReference>
<proteinExistence type="predicted"/>